<proteinExistence type="predicted"/>
<evidence type="ECO:0000313" key="4">
    <source>
        <dbReference type="Proteomes" id="UP000077671"/>
    </source>
</evidence>
<evidence type="ECO:0000256" key="2">
    <source>
        <dbReference type="SAM" id="MobiDB-lite"/>
    </source>
</evidence>
<protein>
    <submittedName>
        <fullName evidence="3">Uncharacterized protein</fullName>
    </submittedName>
</protein>
<evidence type="ECO:0000313" key="3">
    <source>
        <dbReference type="EMBL" id="KAE8245969.1"/>
    </source>
</evidence>
<dbReference type="EMBL" id="LWDD02001719">
    <property type="protein sequence ID" value="KAE8245969.1"/>
    <property type="molecule type" value="Genomic_DNA"/>
</dbReference>
<accession>A0A8T8SRR7</accession>
<comment type="caution">
    <text evidence="3">The sequence shown here is derived from an EMBL/GenBank/DDBJ whole genome shotgun (WGS) entry which is preliminary data.</text>
</comment>
<feature type="region of interest" description="Disordered" evidence="2">
    <location>
        <begin position="32"/>
        <end position="78"/>
    </location>
</feature>
<feature type="compositionally biased region" description="Basic and acidic residues" evidence="2">
    <location>
        <begin position="189"/>
        <end position="208"/>
    </location>
</feature>
<reference evidence="3" key="1">
    <citation type="submission" date="2016-04" db="EMBL/GenBank/DDBJ databases">
        <authorList>
            <person name="Nguyen H.D."/>
            <person name="Kesanakurti P."/>
            <person name="Cullis J."/>
            <person name="Levesque C.A."/>
            <person name="Hambleton S."/>
        </authorList>
    </citation>
    <scope>NUCLEOTIDE SEQUENCE</scope>
    <source>
        <strain evidence="3">DAOMC 238032</strain>
    </source>
</reference>
<evidence type="ECO:0000256" key="1">
    <source>
        <dbReference type="SAM" id="Coils"/>
    </source>
</evidence>
<feature type="region of interest" description="Disordered" evidence="2">
    <location>
        <begin position="134"/>
        <end position="227"/>
    </location>
</feature>
<feature type="compositionally biased region" description="Polar residues" evidence="2">
    <location>
        <begin position="40"/>
        <end position="51"/>
    </location>
</feature>
<feature type="compositionally biased region" description="Pro residues" evidence="2">
    <location>
        <begin position="54"/>
        <end position="68"/>
    </location>
</feature>
<keyword evidence="1" id="KW-0175">Coiled coil</keyword>
<feature type="coiled-coil region" evidence="1">
    <location>
        <begin position="329"/>
        <end position="363"/>
    </location>
</feature>
<feature type="compositionally biased region" description="Polar residues" evidence="2">
    <location>
        <begin position="141"/>
        <end position="151"/>
    </location>
</feature>
<dbReference type="AlphaFoldDB" id="A0A8T8SRR7"/>
<sequence length="365" mass="38775">MSKPGRRCGRGCFNQDGSRQLLPCAHYKGAQASRGKAPILSSTASEDQTLSDPGPGPGPAPASVPTPTPTGSAPDTAIPAPARVDVQQDDAAAGRLHESTALLAAISAARMSTGDLDAASTSLAAAAHVPPVPAPVPDTASHATTGLSTHTPGLPRFLDSVMSRPQHDHDASDPRIVTRRNSESDSGSEVERNADTNDNDLNKDAVDKGKKRQRMNVNPRAEPTLTESKHREIWQTRLRVAKRGAWRLVEQGAKLSARTGLAVIVAFGPLDETAKREAQDHFYASPNLCDAARPTLRSMTEKAAQDFKTTMHTYREAGRAGTAKTLEANKKLIAQKTALAGKNKELEARIVDLENRLASSSANTL</sequence>
<dbReference type="Proteomes" id="UP000077671">
    <property type="component" value="Unassembled WGS sequence"/>
</dbReference>
<organism evidence="3 4">
    <name type="scientific">Tilletia caries</name>
    <name type="common">wheat bunt fungus</name>
    <dbReference type="NCBI Taxonomy" id="13290"/>
    <lineage>
        <taxon>Eukaryota</taxon>
        <taxon>Fungi</taxon>
        <taxon>Dikarya</taxon>
        <taxon>Basidiomycota</taxon>
        <taxon>Ustilaginomycotina</taxon>
        <taxon>Exobasidiomycetes</taxon>
        <taxon>Tilletiales</taxon>
        <taxon>Tilletiaceae</taxon>
        <taxon>Tilletia</taxon>
    </lineage>
</organism>
<gene>
    <name evidence="3" type="ORF">A4X03_0g7368</name>
</gene>
<name>A0A8T8SRR7_9BASI</name>
<reference evidence="3" key="2">
    <citation type="journal article" date="2019" name="IMA Fungus">
        <title>Genome sequencing and comparison of five Tilletia species to identify candidate genes for the detection of regulated species infecting wheat.</title>
        <authorList>
            <person name="Nguyen H.D.T."/>
            <person name="Sultana T."/>
            <person name="Kesanakurti P."/>
            <person name="Hambleton S."/>
        </authorList>
    </citation>
    <scope>NUCLEOTIDE SEQUENCE</scope>
    <source>
        <strain evidence="3">DAOMC 238032</strain>
    </source>
</reference>